<keyword evidence="1" id="KW-0539">Nucleus</keyword>
<dbReference type="AlphaFoldDB" id="A0A2P4ZV12"/>
<feature type="compositionally biased region" description="Polar residues" evidence="2">
    <location>
        <begin position="438"/>
        <end position="447"/>
    </location>
</feature>
<name>A0A2P4ZV12_9HYPO</name>
<evidence type="ECO:0000259" key="3">
    <source>
        <dbReference type="PROSITE" id="PS50048"/>
    </source>
</evidence>
<dbReference type="PANTHER" id="PTHR35392">
    <property type="entry name" value="ZN(II)2CYS6 TRANSCRIPTION FACTOR (EUROFUNG)-RELATED-RELATED"/>
    <property type="match status" value="1"/>
</dbReference>
<proteinExistence type="predicted"/>
<comment type="caution">
    <text evidence="4">The sequence shown here is derived from an EMBL/GenBank/DDBJ whole genome shotgun (WGS) entry which is preliminary data.</text>
</comment>
<sequence length="870" mass="97691">MGPRRKRVVSLGTFEVAVPSPSEVPQYPTVDTGFAELPLTFDPQVLVGQSTIVPDCYSFENTGYTSGYSPGHNPVYFSGIEENPQKRRRLMGFNSMPSADESPSSSIGNQEKLPIGDHDSASITPRWAPALSDVQSLSSPLARVAESITNCCTFGWQQQPAGYEALPPPAAVVCEPPQQPVMEVLPPMSAQTTNSLQHSVPDNGESPQQAQLPSDEFGLSSFIATNSSELSQQASLSTDLLGLNPLLDIAPHVGQVLQQEPISDNLLSLDCLQFIAPDNRHFLQQSVLSNDLLNFDTLALQMYPAFNNALLQELPHSVYTNQLASTGHEQFDQIDSHHNGSSQFLPTEPYKLSLNQAIIAVPPEDEIPIGGTQGMGGSSPLRRDPAPDTRPTRPLLVGIETTSSNVYNYNVPSAQNSARPTTQPAILEERANAVAQKQYPTADNQQRNGKRGPFRDQALREQTAQTRRMGSCLRCRMQRIRCEFDVPGGCCLPCKKVENTKAARLPCVRYKITDMTLYKTGQVPGYEWTQRWTKGTSDPIQLWASSEIRTVYVSVRYSTEQLPLKVRRFVPQEGDKLERTWAYQGTKKSALIPPYALVDVEAGTSAYTTYIRESMKDIFSTMLGNEEDLLYKTYLLAYHMWQKEERTSEAFGLLNWTLRLWVAIRLSTTSAFIVGKETLDMPANILDESSPDHGKIPLPPVMGAQMDTILIHHIQNKLRHELLDNLQKVMLRNKPTSWLVTYLVSFILLHNIALITKHDASYAIKHGMNRRFAREQKVREYHMGANVILAHFHYCNKGRIPFSDECEDKDLRALAQLDEEKIRFVRATRALVQRHQQEWNQARSNGVYEDDYYFVSQLFDEKWQPSTTNV</sequence>
<gene>
    <name evidence="4" type="ORF">TGAM01_v203262</name>
</gene>
<feature type="region of interest" description="Disordered" evidence="2">
    <location>
        <begin position="365"/>
        <end position="394"/>
    </location>
</feature>
<protein>
    <recommendedName>
        <fullName evidence="3">Zn(2)-C6 fungal-type domain-containing protein</fullName>
    </recommendedName>
</protein>
<dbReference type="EMBL" id="JPDN02000008">
    <property type="protein sequence ID" value="PON28125.1"/>
    <property type="molecule type" value="Genomic_DNA"/>
</dbReference>
<keyword evidence="5" id="KW-1185">Reference proteome</keyword>
<dbReference type="PROSITE" id="PS50048">
    <property type="entry name" value="ZN2_CY6_FUNGAL_2"/>
    <property type="match status" value="1"/>
</dbReference>
<dbReference type="GO" id="GO:0000981">
    <property type="term" value="F:DNA-binding transcription factor activity, RNA polymerase II-specific"/>
    <property type="evidence" value="ECO:0007669"/>
    <property type="project" value="InterPro"/>
</dbReference>
<accession>A0A2P4ZV12</accession>
<dbReference type="RefSeq" id="XP_024406146.1">
    <property type="nucleotide sequence ID" value="XM_024549168.1"/>
</dbReference>
<dbReference type="Proteomes" id="UP000054821">
    <property type="component" value="Unassembled WGS sequence"/>
</dbReference>
<reference evidence="4 5" key="1">
    <citation type="journal article" date="2016" name="Genome Announc.">
        <title>Draft Whole-Genome Sequence of Trichoderma gamsii T6085, a Promising Biocontrol Agent of Fusarium Head Blight on Wheat.</title>
        <authorList>
            <person name="Baroncelli R."/>
            <person name="Zapparata A."/>
            <person name="Piaggeschi G."/>
            <person name="Sarrocco S."/>
            <person name="Vannacci G."/>
        </authorList>
    </citation>
    <scope>NUCLEOTIDE SEQUENCE [LARGE SCALE GENOMIC DNA]</scope>
    <source>
        <strain evidence="4 5">T6085</strain>
    </source>
</reference>
<evidence type="ECO:0000256" key="2">
    <source>
        <dbReference type="SAM" id="MobiDB-lite"/>
    </source>
</evidence>
<dbReference type="InterPro" id="IPR001138">
    <property type="entry name" value="Zn2Cys6_DnaBD"/>
</dbReference>
<feature type="domain" description="Zn(2)-C6 fungal-type" evidence="3">
    <location>
        <begin position="471"/>
        <end position="509"/>
    </location>
</feature>
<dbReference type="GeneID" id="29984063"/>
<dbReference type="InterPro" id="IPR052973">
    <property type="entry name" value="Fungal_sec-metab_reg_TF"/>
</dbReference>
<dbReference type="GO" id="GO:0008270">
    <property type="term" value="F:zinc ion binding"/>
    <property type="evidence" value="ECO:0007669"/>
    <property type="project" value="InterPro"/>
</dbReference>
<evidence type="ECO:0000313" key="5">
    <source>
        <dbReference type="Proteomes" id="UP000054821"/>
    </source>
</evidence>
<feature type="region of interest" description="Disordered" evidence="2">
    <location>
        <begin position="192"/>
        <end position="212"/>
    </location>
</feature>
<evidence type="ECO:0000313" key="4">
    <source>
        <dbReference type="EMBL" id="PON28125.1"/>
    </source>
</evidence>
<feature type="compositionally biased region" description="Basic and acidic residues" evidence="2">
    <location>
        <begin position="381"/>
        <end position="391"/>
    </location>
</feature>
<evidence type="ECO:0000256" key="1">
    <source>
        <dbReference type="ARBA" id="ARBA00023242"/>
    </source>
</evidence>
<dbReference type="STRING" id="398673.A0A2P4ZV12"/>
<feature type="region of interest" description="Disordered" evidence="2">
    <location>
        <begin position="437"/>
        <end position="456"/>
    </location>
</feature>
<organism evidence="4 5">
    <name type="scientific">Trichoderma gamsii</name>
    <dbReference type="NCBI Taxonomy" id="398673"/>
    <lineage>
        <taxon>Eukaryota</taxon>
        <taxon>Fungi</taxon>
        <taxon>Dikarya</taxon>
        <taxon>Ascomycota</taxon>
        <taxon>Pezizomycotina</taxon>
        <taxon>Sordariomycetes</taxon>
        <taxon>Hypocreomycetidae</taxon>
        <taxon>Hypocreales</taxon>
        <taxon>Hypocreaceae</taxon>
        <taxon>Trichoderma</taxon>
    </lineage>
</organism>
<dbReference type="PANTHER" id="PTHR35392:SF3">
    <property type="entry name" value="ZN(2)-C6 FUNGAL-TYPE DOMAIN-CONTAINING PROTEIN"/>
    <property type="match status" value="1"/>
</dbReference>